<feature type="binding site" evidence="6">
    <location>
        <position position="97"/>
    </location>
    <ligand>
        <name>NADP(+)</name>
        <dbReference type="ChEBI" id="CHEBI:58349"/>
    </ligand>
</feature>
<dbReference type="Proteomes" id="UP000527616">
    <property type="component" value="Unassembled WGS sequence"/>
</dbReference>
<evidence type="ECO:0000259" key="9">
    <source>
        <dbReference type="SMART" id="SM00822"/>
    </source>
</evidence>
<evidence type="ECO:0000256" key="7">
    <source>
        <dbReference type="RuleBase" id="RU366074"/>
    </source>
</evidence>
<dbReference type="FunFam" id="3.40.50.720:FF:000173">
    <property type="entry name" value="3-oxoacyl-[acyl-carrier protein] reductase"/>
    <property type="match status" value="1"/>
</dbReference>
<dbReference type="AlphaFoldDB" id="A0A7Z0IM36"/>
<dbReference type="EMBL" id="JACBZS010000001">
    <property type="protein sequence ID" value="NYI72201.1"/>
    <property type="molecule type" value="Genomic_DNA"/>
</dbReference>
<feature type="binding site" evidence="6">
    <location>
        <begin position="31"/>
        <end position="34"/>
    </location>
    <ligand>
        <name>NADP(+)</name>
        <dbReference type="ChEBI" id="CHEBI:58349"/>
    </ligand>
</feature>
<dbReference type="PRINTS" id="PR00081">
    <property type="entry name" value="GDHRDH"/>
</dbReference>
<dbReference type="NCBIfam" id="TIGR01830">
    <property type="entry name" value="3oxo_ACP_reduc"/>
    <property type="match status" value="1"/>
</dbReference>
<keyword evidence="7" id="KW-0275">Fatty acid biosynthesis</keyword>
<keyword evidence="7" id="KW-0443">Lipid metabolism</keyword>
<comment type="pathway">
    <text evidence="7">Lipid metabolism; fatty acid biosynthesis.</text>
</comment>
<keyword evidence="11" id="KW-1185">Reference proteome</keyword>
<comment type="subunit">
    <text evidence="7">Homotetramer.</text>
</comment>
<proteinExistence type="inferred from homology"/>
<evidence type="ECO:0000256" key="8">
    <source>
        <dbReference type="SAM" id="Phobius"/>
    </source>
</evidence>
<dbReference type="GO" id="GO:0051287">
    <property type="term" value="F:NAD binding"/>
    <property type="evidence" value="ECO:0007669"/>
    <property type="project" value="UniProtKB-UniRule"/>
</dbReference>
<dbReference type="CDD" id="cd05333">
    <property type="entry name" value="BKR_SDR_c"/>
    <property type="match status" value="1"/>
</dbReference>
<keyword evidence="8" id="KW-0472">Membrane</keyword>
<evidence type="ECO:0000256" key="6">
    <source>
        <dbReference type="PIRSR" id="PIRSR611284-2"/>
    </source>
</evidence>
<dbReference type="UniPathway" id="UPA00094"/>
<dbReference type="GO" id="GO:0030497">
    <property type="term" value="P:fatty acid elongation"/>
    <property type="evidence" value="ECO:0007669"/>
    <property type="project" value="TreeGrafter"/>
</dbReference>
<dbReference type="InterPro" id="IPR020904">
    <property type="entry name" value="Sc_DH/Rdtase_CS"/>
</dbReference>
<keyword evidence="6 7" id="KW-0521">NADP</keyword>
<keyword evidence="8" id="KW-1133">Transmembrane helix</keyword>
<comment type="similarity">
    <text evidence="1 7">Belongs to the short-chain dehydrogenases/reductases (SDR) family.</text>
</comment>
<dbReference type="GO" id="GO:0004316">
    <property type="term" value="F:3-oxoacyl-[acyl-carrier-protein] reductase (NADPH) activity"/>
    <property type="evidence" value="ECO:0007669"/>
    <property type="project" value="UniProtKB-UniRule"/>
</dbReference>
<evidence type="ECO:0000313" key="11">
    <source>
        <dbReference type="Proteomes" id="UP000527616"/>
    </source>
</evidence>
<dbReference type="Pfam" id="PF13561">
    <property type="entry name" value="adh_short_C2"/>
    <property type="match status" value="1"/>
</dbReference>
<dbReference type="InterPro" id="IPR002347">
    <property type="entry name" value="SDR_fam"/>
</dbReference>
<evidence type="ECO:0000256" key="3">
    <source>
        <dbReference type="ARBA" id="ARBA00023002"/>
    </source>
</evidence>
<dbReference type="SUPFAM" id="SSF51735">
    <property type="entry name" value="NAD(P)-binding Rossmann-fold domains"/>
    <property type="match status" value="1"/>
</dbReference>
<feature type="active site" description="Proton acceptor" evidence="5">
    <location>
        <position position="162"/>
    </location>
</feature>
<dbReference type="Gene3D" id="3.40.50.720">
    <property type="entry name" value="NAD(P)-binding Rossmann-like Domain"/>
    <property type="match status" value="1"/>
</dbReference>
<dbReference type="PANTHER" id="PTHR42760">
    <property type="entry name" value="SHORT-CHAIN DEHYDROGENASES/REDUCTASES FAMILY MEMBER"/>
    <property type="match status" value="1"/>
</dbReference>
<feature type="binding site" evidence="6">
    <location>
        <begin position="162"/>
        <end position="166"/>
    </location>
    <ligand>
        <name>NADP(+)</name>
        <dbReference type="ChEBI" id="CHEBI:58349"/>
    </ligand>
</feature>
<dbReference type="PANTHER" id="PTHR42760:SF96">
    <property type="entry name" value="3-OXOACYL-[ACYL-CARRIER-PROTEIN] REDUCTASE FABG"/>
    <property type="match status" value="1"/>
</dbReference>
<accession>A0A7Z0IM36</accession>
<name>A0A7Z0IM36_9ACTN</name>
<protein>
    <recommendedName>
        <fullName evidence="2 7">3-oxoacyl-[acyl-carrier-protein] reductase</fullName>
        <ecNumber evidence="2 7">1.1.1.100</ecNumber>
    </recommendedName>
</protein>
<feature type="transmembrane region" description="Helical" evidence="8">
    <location>
        <begin position="144"/>
        <end position="164"/>
    </location>
</feature>
<dbReference type="PROSITE" id="PS00061">
    <property type="entry name" value="ADH_SHORT"/>
    <property type="match status" value="1"/>
</dbReference>
<comment type="catalytic activity">
    <reaction evidence="4 7">
        <text>a (3R)-hydroxyacyl-[ACP] + NADP(+) = a 3-oxoacyl-[ACP] + NADPH + H(+)</text>
        <dbReference type="Rhea" id="RHEA:17397"/>
        <dbReference type="Rhea" id="RHEA-COMP:9916"/>
        <dbReference type="Rhea" id="RHEA-COMP:9945"/>
        <dbReference type="ChEBI" id="CHEBI:15378"/>
        <dbReference type="ChEBI" id="CHEBI:57783"/>
        <dbReference type="ChEBI" id="CHEBI:58349"/>
        <dbReference type="ChEBI" id="CHEBI:78776"/>
        <dbReference type="ChEBI" id="CHEBI:78827"/>
        <dbReference type="EC" id="1.1.1.100"/>
    </reaction>
</comment>
<dbReference type="PRINTS" id="PR00080">
    <property type="entry name" value="SDRFAMILY"/>
</dbReference>
<evidence type="ECO:0000256" key="4">
    <source>
        <dbReference type="ARBA" id="ARBA00048508"/>
    </source>
</evidence>
<evidence type="ECO:0000313" key="10">
    <source>
        <dbReference type="EMBL" id="NYI72201.1"/>
    </source>
</evidence>
<feature type="domain" description="Ketoreductase" evidence="9">
    <location>
        <begin position="25"/>
        <end position="198"/>
    </location>
</feature>
<keyword evidence="7" id="KW-0276">Fatty acid metabolism</keyword>
<reference evidence="10 11" key="1">
    <citation type="submission" date="2020-07" db="EMBL/GenBank/DDBJ databases">
        <title>Sequencing the genomes of 1000 actinobacteria strains.</title>
        <authorList>
            <person name="Klenk H.-P."/>
        </authorList>
    </citation>
    <scope>NUCLEOTIDE SEQUENCE [LARGE SCALE GENOMIC DNA]</scope>
    <source>
        <strain evidence="10 11">DSM 103164</strain>
    </source>
</reference>
<gene>
    <name evidence="10" type="ORF">GGQ54_002761</name>
</gene>
<keyword evidence="8" id="KW-0812">Transmembrane</keyword>
<feature type="binding site" evidence="6">
    <location>
        <position position="195"/>
    </location>
    <ligand>
        <name>NADP(+)</name>
        <dbReference type="ChEBI" id="CHEBI:58349"/>
    </ligand>
</feature>
<organism evidence="10 11">
    <name type="scientific">Naumannella cuiyingiana</name>
    <dbReference type="NCBI Taxonomy" id="1347891"/>
    <lineage>
        <taxon>Bacteria</taxon>
        <taxon>Bacillati</taxon>
        <taxon>Actinomycetota</taxon>
        <taxon>Actinomycetes</taxon>
        <taxon>Propionibacteriales</taxon>
        <taxon>Propionibacteriaceae</taxon>
        <taxon>Naumannella</taxon>
    </lineage>
</organism>
<sequence>MNSTPDEEGRGAAAAAEDRFGEQPRTVLVTGGNRGIGRVIAEEFAAYGHRVAATHRSGEVPDGVLGVQCDVTDPESVEQAFATVEAELGPVEVVVANAGITRDGLLLRMSDEDFDAVVQANLAGAFRVARRAARPMIRKRFGRIIFISSVVGLLGSAGQVNYAASKAGLVGMARSIARELGSRGVTANVVAPGFIETDMTAELSEDLVRGYAEQIPLGRMGAASDVAGAVRFLAGPDAAYITGAVLPVDGGLGMGH</sequence>
<dbReference type="EC" id="1.1.1.100" evidence="2 7"/>
<dbReference type="InterPro" id="IPR057326">
    <property type="entry name" value="KR_dom"/>
</dbReference>
<keyword evidence="3 7" id="KW-0560">Oxidoreductase</keyword>
<comment type="caution">
    <text evidence="10">The sequence shown here is derived from an EMBL/GenBank/DDBJ whole genome shotgun (WGS) entry which is preliminary data.</text>
</comment>
<dbReference type="InterPro" id="IPR036291">
    <property type="entry name" value="NAD(P)-bd_dom_sf"/>
</dbReference>
<dbReference type="SMART" id="SM00822">
    <property type="entry name" value="PKS_KR"/>
    <property type="match status" value="1"/>
</dbReference>
<dbReference type="NCBIfam" id="NF009466">
    <property type="entry name" value="PRK12826.1-2"/>
    <property type="match status" value="1"/>
</dbReference>
<dbReference type="InterPro" id="IPR011284">
    <property type="entry name" value="3oxo_ACP_reduc"/>
</dbReference>
<evidence type="ECO:0000256" key="2">
    <source>
        <dbReference type="ARBA" id="ARBA00012948"/>
    </source>
</evidence>
<comment type="function">
    <text evidence="7">Catalyzes the NADPH-dependent reduction of beta-ketoacyl-ACP substrates to beta-hydroxyacyl-ACP products, the first reductive step in the elongation cycle of fatty acid biosynthesis.</text>
</comment>
<keyword evidence="7" id="KW-0444">Lipid biosynthesis</keyword>
<evidence type="ECO:0000256" key="5">
    <source>
        <dbReference type="PIRSR" id="PIRSR611284-1"/>
    </source>
</evidence>
<evidence type="ECO:0000256" key="1">
    <source>
        <dbReference type="ARBA" id="ARBA00006484"/>
    </source>
</evidence>